<proteinExistence type="predicted"/>
<dbReference type="RefSeq" id="WP_281898071.1">
    <property type="nucleotide sequence ID" value="NZ_BSDI01000019.1"/>
</dbReference>
<comment type="caution">
    <text evidence="1">The sequence shown here is derived from an EMBL/GenBank/DDBJ whole genome shotgun (WGS) entry which is preliminary data.</text>
</comment>
<gene>
    <name evidence="1" type="ORF">Pa4123_41080</name>
</gene>
<protein>
    <submittedName>
        <fullName evidence="1">Uncharacterized protein</fullName>
    </submittedName>
</protein>
<dbReference type="EMBL" id="BSDI01000019">
    <property type="protein sequence ID" value="GLH98833.1"/>
    <property type="molecule type" value="Genomic_DNA"/>
</dbReference>
<name>A0ABQ5QW87_9ACTN</name>
<evidence type="ECO:0000313" key="1">
    <source>
        <dbReference type="EMBL" id="GLH98833.1"/>
    </source>
</evidence>
<organism evidence="1 2">
    <name type="scientific">Phytohabitans aurantiacus</name>
    <dbReference type="NCBI Taxonomy" id="3016789"/>
    <lineage>
        <taxon>Bacteria</taxon>
        <taxon>Bacillati</taxon>
        <taxon>Actinomycetota</taxon>
        <taxon>Actinomycetes</taxon>
        <taxon>Micromonosporales</taxon>
        <taxon>Micromonosporaceae</taxon>
    </lineage>
</organism>
<dbReference type="Proteomes" id="UP001144280">
    <property type="component" value="Unassembled WGS sequence"/>
</dbReference>
<evidence type="ECO:0000313" key="2">
    <source>
        <dbReference type="Proteomes" id="UP001144280"/>
    </source>
</evidence>
<sequence length="182" mass="20715">MIQTFIVYGHQLGGPGNWNLVGFNPGDPLRVPWYDETDPTHDFPERAIAEITDALPATVDRRRIRHNREARLPFWIDAAVDLSPPGWTREANAPPGPAYLLPPTSDVYALDRPTTPRYVLIIFDSAQDIESADHARYNDEDEQVQLRDHRIDWDSLLDAALTELGLQAPGLPDWFWYRTGTL</sequence>
<reference evidence="1" key="1">
    <citation type="submission" date="2022-12" db="EMBL/GenBank/DDBJ databases">
        <title>New Phytohabitans aurantiacus sp. RD004123 nov., an actinomycete isolated from soil.</title>
        <authorList>
            <person name="Triningsih D.W."/>
            <person name="Harunari E."/>
            <person name="Igarashi Y."/>
        </authorList>
    </citation>
    <scope>NUCLEOTIDE SEQUENCE</scope>
    <source>
        <strain evidence="1">RD004123</strain>
    </source>
</reference>
<keyword evidence="2" id="KW-1185">Reference proteome</keyword>
<accession>A0ABQ5QW87</accession>